<dbReference type="InterPro" id="IPR003720">
    <property type="entry name" value="tRNA_STrfase"/>
</dbReference>
<evidence type="ECO:0000256" key="18">
    <source>
        <dbReference type="ARBA" id="ARBA00080570"/>
    </source>
</evidence>
<feature type="binding site" evidence="19">
    <location>
        <position position="289"/>
    </location>
    <ligand>
        <name>ATP</name>
        <dbReference type="ChEBI" id="CHEBI:30616"/>
    </ligand>
</feature>
<dbReference type="Pfam" id="PF22025">
    <property type="entry name" value="ThiI_fer"/>
    <property type="match status" value="1"/>
</dbReference>
<dbReference type="GO" id="GO:0005524">
    <property type="term" value="F:ATP binding"/>
    <property type="evidence" value="ECO:0007669"/>
    <property type="project" value="UniProtKB-UniRule"/>
</dbReference>
<keyword evidence="8 19" id="KW-0694">RNA-binding</keyword>
<evidence type="ECO:0000256" key="12">
    <source>
        <dbReference type="ARBA" id="ARBA00058382"/>
    </source>
</evidence>
<dbReference type="SUPFAM" id="SSF52402">
    <property type="entry name" value="Adenine nucleotide alpha hydrolases-like"/>
    <property type="match status" value="1"/>
</dbReference>
<reference evidence="21" key="1">
    <citation type="submission" date="2015-08" db="EMBL/GenBank/DDBJ databases">
        <title>Complete DNA Sequence of Pseudomonas syringae pv. actinidiae, the Causal Agent of Kiwifruit Canker Disease.</title>
        <authorList>
            <person name="Rikkerink E.H.A."/>
            <person name="Fineran P.C."/>
        </authorList>
    </citation>
    <scope>NUCLEOTIDE SEQUENCE</scope>
    <source>
        <strain evidence="21">DSM 13666</strain>
    </source>
</reference>
<dbReference type="CDD" id="cd11716">
    <property type="entry name" value="THUMP_ThiI"/>
    <property type="match status" value="1"/>
</dbReference>
<dbReference type="GO" id="GO:0140741">
    <property type="term" value="F:tRNA-uracil-4 sulfurtransferase activity"/>
    <property type="evidence" value="ECO:0007669"/>
    <property type="project" value="UniProtKB-EC"/>
</dbReference>
<dbReference type="GeneID" id="87598722"/>
<dbReference type="PROSITE" id="PS51165">
    <property type="entry name" value="THUMP"/>
    <property type="match status" value="1"/>
</dbReference>
<evidence type="ECO:0000256" key="4">
    <source>
        <dbReference type="ARBA" id="ARBA00022555"/>
    </source>
</evidence>
<dbReference type="PANTHER" id="PTHR43209:SF1">
    <property type="entry name" value="TRNA SULFURTRANSFERASE"/>
    <property type="match status" value="1"/>
</dbReference>
<comment type="subcellular location">
    <subcellularLocation>
        <location evidence="1 19">Cytoplasm</location>
    </subcellularLocation>
</comment>
<feature type="binding site" evidence="19">
    <location>
        <position position="298"/>
    </location>
    <ligand>
        <name>ATP</name>
        <dbReference type="ChEBI" id="CHEBI:30616"/>
    </ligand>
</feature>
<comment type="similarity">
    <text evidence="13 19">Belongs to the ThiI family.</text>
</comment>
<dbReference type="InterPro" id="IPR050102">
    <property type="entry name" value="tRNA_sulfurtransferase_ThiI"/>
</dbReference>
<evidence type="ECO:0000256" key="13">
    <source>
        <dbReference type="ARBA" id="ARBA00061472"/>
    </source>
</evidence>
<organism evidence="21">
    <name type="scientific">Halalkalibacterium halodurans</name>
    <name type="common">Bacillus halodurans</name>
    <dbReference type="NCBI Taxonomy" id="86665"/>
    <lineage>
        <taxon>Bacteria</taxon>
        <taxon>Bacillati</taxon>
        <taxon>Bacillota</taxon>
        <taxon>Bacilli</taxon>
        <taxon>Bacillales</taxon>
        <taxon>Bacillaceae</taxon>
        <taxon>Halalkalibacterium (ex Joshi et al. 2022)</taxon>
    </lineage>
</organism>
<dbReference type="GO" id="GO:0009228">
    <property type="term" value="P:thiamine biosynthetic process"/>
    <property type="evidence" value="ECO:0007669"/>
    <property type="project" value="UniProtKB-KW"/>
</dbReference>
<keyword evidence="9 19" id="KW-0784">Thiamine biosynthesis</keyword>
<dbReference type="NCBIfam" id="TIGR00342">
    <property type="entry name" value="tRNA uracil 4-sulfurtransferase ThiI"/>
    <property type="match status" value="1"/>
</dbReference>
<evidence type="ECO:0000256" key="2">
    <source>
        <dbReference type="ARBA" id="ARBA00004948"/>
    </source>
</evidence>
<keyword evidence="4 19" id="KW-0820">tRNA-binding</keyword>
<feature type="binding site" evidence="19">
    <location>
        <begin position="210"/>
        <end position="211"/>
    </location>
    <ligand>
        <name>ATP</name>
        <dbReference type="ChEBI" id="CHEBI:30616"/>
    </ligand>
</feature>
<evidence type="ECO:0000256" key="8">
    <source>
        <dbReference type="ARBA" id="ARBA00022884"/>
    </source>
</evidence>
<dbReference type="GO" id="GO:0002937">
    <property type="term" value="P:tRNA 4-thiouridine biosynthesis"/>
    <property type="evidence" value="ECO:0007669"/>
    <property type="project" value="TreeGrafter"/>
</dbReference>
<comment type="caution">
    <text evidence="21">The sequence shown here is derived from an EMBL/GenBank/DDBJ whole genome shotgun (WGS) entry which is preliminary data.</text>
</comment>
<comment type="function">
    <text evidence="12 19">Catalyzes the ATP-dependent transfer of a sulfur to tRNA to produce 4-thiouridine in position 8 of tRNAs, which functions as a near-UV photosensor. Also catalyzes the transfer of sulfur to the sulfur carrier protein ThiS, forming ThiS-thiocarboxylate. This is a step in the synthesis of thiazole, in the thiamine biosynthesis pathway. The sulfur is donated as persulfide by IscS.</text>
</comment>
<dbReference type="FunFam" id="3.40.50.620:FF:000053">
    <property type="entry name" value="Probable tRNA sulfurtransferase"/>
    <property type="match status" value="1"/>
</dbReference>
<evidence type="ECO:0000313" key="21">
    <source>
        <dbReference type="EMBL" id="KOO38073.1"/>
    </source>
</evidence>
<keyword evidence="3 19" id="KW-0963">Cytoplasm</keyword>
<dbReference type="EMBL" id="LILD01000001">
    <property type="protein sequence ID" value="KOO38073.1"/>
    <property type="molecule type" value="Genomic_DNA"/>
</dbReference>
<dbReference type="UniPathway" id="UPA00060"/>
<dbReference type="GO" id="GO:0000049">
    <property type="term" value="F:tRNA binding"/>
    <property type="evidence" value="ECO:0007669"/>
    <property type="project" value="UniProtKB-UniRule"/>
</dbReference>
<dbReference type="GO" id="GO:0052837">
    <property type="term" value="P:thiazole biosynthetic process"/>
    <property type="evidence" value="ECO:0007669"/>
    <property type="project" value="TreeGrafter"/>
</dbReference>
<feature type="domain" description="THUMP" evidence="20">
    <location>
        <begin position="62"/>
        <end position="167"/>
    </location>
</feature>
<dbReference type="PATRIC" id="fig|136160.3.peg.1012"/>
<dbReference type="InterPro" id="IPR020536">
    <property type="entry name" value="ThiI_AANH"/>
</dbReference>
<keyword evidence="6 19" id="KW-0547">Nucleotide-binding</keyword>
<evidence type="ECO:0000256" key="14">
    <source>
        <dbReference type="ARBA" id="ARBA00066827"/>
    </source>
</evidence>
<feature type="binding site" evidence="19">
    <location>
        <begin position="185"/>
        <end position="186"/>
    </location>
    <ligand>
        <name>ATP</name>
        <dbReference type="ChEBI" id="CHEBI:30616"/>
    </ligand>
</feature>
<protein>
    <recommendedName>
        <fullName evidence="15 19">Probable tRNA sulfurtransferase</fullName>
        <ecNumber evidence="14 19">2.8.1.4</ecNumber>
    </recommendedName>
    <alternativeName>
        <fullName evidence="16 19">Sulfur carrier protein ThiS sulfurtransferase</fullName>
    </alternativeName>
    <alternativeName>
        <fullName evidence="17 19">Thiamine biosynthesis protein ThiI</fullName>
    </alternativeName>
    <alternativeName>
        <fullName evidence="18 19">tRNA 4-thiouridine synthase</fullName>
    </alternativeName>
</protein>
<dbReference type="AlphaFoldDB" id="A0A0M0KI32"/>
<dbReference type="InterPro" id="IPR004114">
    <property type="entry name" value="THUMP_dom"/>
</dbReference>
<dbReference type="EC" id="2.8.1.4" evidence="14 19"/>
<sequence length="404" mass="45065">MLTFDHILIRYGELALKGKNRHMFEKQLVQNIRSVLKPSFPRLTYHRTFGRILLGLNGEDPVPIKDKLRKIFGIHSFSLAIRVTNELDKMKQAALHALQASEGEVRTFKINARRAYKPFPISSSELNHHLGGFVLANTEQISVDVHSPDVEIKVEVRESGTYIMTGEFKGLGGLPVGTSGKVLLMLSGGIDSPVAGYYLLKRGVTLEAIHFHSPPFTNEKAKQKVVDLAAKLTNFGGQVKLHIVPFTELQKHIHEKVPSNMEMTIMRRMMLRISEGIAKKTDALAIATGESLGQVASQTLHSMNTINEVTTTPVLRPLLTMDKEEVITVAKEIDTFNISILPYEDCCTIFLPPDSKTKPTRQQAKKFEQFVETEAYVQAAIEGTETMVIKSEAAVSKTEMDELL</sequence>
<comment type="pathway">
    <text evidence="2 19">Cofactor biosynthesis; thiamine diphosphate biosynthesis.</text>
</comment>
<dbReference type="InterPro" id="IPR049961">
    <property type="entry name" value="ThiI_N"/>
</dbReference>
<dbReference type="InterPro" id="IPR049962">
    <property type="entry name" value="THUMP_ThiI"/>
</dbReference>
<evidence type="ECO:0000256" key="19">
    <source>
        <dbReference type="HAMAP-Rule" id="MF_00021"/>
    </source>
</evidence>
<evidence type="ECO:0000256" key="3">
    <source>
        <dbReference type="ARBA" id="ARBA00022490"/>
    </source>
</evidence>
<dbReference type="Pfam" id="PF02568">
    <property type="entry name" value="ThiI"/>
    <property type="match status" value="1"/>
</dbReference>
<dbReference type="GO" id="GO:0004810">
    <property type="term" value="F:CCA tRNA nucleotidyltransferase activity"/>
    <property type="evidence" value="ECO:0007669"/>
    <property type="project" value="InterPro"/>
</dbReference>
<keyword evidence="7 19" id="KW-0067">ATP-binding</keyword>
<dbReference type="SUPFAM" id="SSF143437">
    <property type="entry name" value="THUMP domain-like"/>
    <property type="match status" value="1"/>
</dbReference>
<dbReference type="GO" id="GO:0009229">
    <property type="term" value="P:thiamine diphosphate biosynthetic process"/>
    <property type="evidence" value="ECO:0007669"/>
    <property type="project" value="UniProtKB-UniRule"/>
</dbReference>
<dbReference type="Gene3D" id="3.40.50.620">
    <property type="entry name" value="HUPs"/>
    <property type="match status" value="1"/>
</dbReference>
<gene>
    <name evidence="19" type="primary">thiI</name>
    <name evidence="21" type="ORF">AMD02_03780</name>
</gene>
<dbReference type="HAMAP" id="MF_00021">
    <property type="entry name" value="ThiI"/>
    <property type="match status" value="1"/>
</dbReference>
<comment type="catalytic activity">
    <reaction evidence="11 19">
        <text>[ThiS sulfur-carrier protein]-C-terminal Gly-Gly-AMP + S-sulfanyl-L-cysteinyl-[cysteine desulfurase] + AH2 = [ThiS sulfur-carrier protein]-C-terminal-Gly-aminoethanethioate + L-cysteinyl-[cysteine desulfurase] + A + AMP + 2 H(+)</text>
        <dbReference type="Rhea" id="RHEA:43340"/>
        <dbReference type="Rhea" id="RHEA-COMP:12157"/>
        <dbReference type="Rhea" id="RHEA-COMP:12158"/>
        <dbReference type="Rhea" id="RHEA-COMP:12910"/>
        <dbReference type="Rhea" id="RHEA-COMP:19908"/>
        <dbReference type="ChEBI" id="CHEBI:13193"/>
        <dbReference type="ChEBI" id="CHEBI:15378"/>
        <dbReference type="ChEBI" id="CHEBI:17499"/>
        <dbReference type="ChEBI" id="CHEBI:29950"/>
        <dbReference type="ChEBI" id="CHEBI:61963"/>
        <dbReference type="ChEBI" id="CHEBI:90618"/>
        <dbReference type="ChEBI" id="CHEBI:232372"/>
        <dbReference type="ChEBI" id="CHEBI:456215"/>
    </reaction>
</comment>
<evidence type="ECO:0000256" key="11">
    <source>
        <dbReference type="ARBA" id="ARBA00052330"/>
    </source>
</evidence>
<dbReference type="GO" id="GO:0005829">
    <property type="term" value="C:cytosol"/>
    <property type="evidence" value="ECO:0007669"/>
    <property type="project" value="TreeGrafter"/>
</dbReference>
<dbReference type="SMART" id="SM00981">
    <property type="entry name" value="THUMP"/>
    <property type="match status" value="1"/>
</dbReference>
<name>A0A0M0KI32_ALKHA</name>
<dbReference type="InterPro" id="IPR054173">
    <property type="entry name" value="ThiI_fer"/>
</dbReference>
<keyword evidence="5 19" id="KW-0808">Transferase</keyword>
<dbReference type="CDD" id="cd01712">
    <property type="entry name" value="PPase_ThiI"/>
    <property type="match status" value="1"/>
</dbReference>
<evidence type="ECO:0000256" key="17">
    <source>
        <dbReference type="ARBA" id="ARBA00077849"/>
    </source>
</evidence>
<dbReference type="InterPro" id="IPR014729">
    <property type="entry name" value="Rossmann-like_a/b/a_fold"/>
</dbReference>
<dbReference type="Pfam" id="PF02926">
    <property type="entry name" value="THUMP"/>
    <property type="match status" value="1"/>
</dbReference>
<feature type="binding site" evidence="19">
    <location>
        <position position="267"/>
    </location>
    <ligand>
        <name>ATP</name>
        <dbReference type="ChEBI" id="CHEBI:30616"/>
    </ligand>
</feature>
<evidence type="ECO:0000256" key="15">
    <source>
        <dbReference type="ARBA" id="ARBA00071867"/>
    </source>
</evidence>
<dbReference type="RefSeq" id="WP_053430509.1">
    <property type="nucleotide sequence ID" value="NZ_CP040441.1"/>
</dbReference>
<dbReference type="PANTHER" id="PTHR43209">
    <property type="entry name" value="TRNA SULFURTRANSFERASE"/>
    <property type="match status" value="1"/>
</dbReference>
<comment type="catalytic activity">
    <reaction evidence="10 19">
        <text>[ThiI sulfur-carrier protein]-S-sulfanyl-L-cysteine + a uridine in tRNA + 2 reduced [2Fe-2S]-[ferredoxin] + ATP + H(+) = [ThiI sulfur-carrier protein]-L-cysteine + a 4-thiouridine in tRNA + 2 oxidized [2Fe-2S]-[ferredoxin] + AMP + diphosphate</text>
        <dbReference type="Rhea" id="RHEA:24176"/>
        <dbReference type="Rhea" id="RHEA-COMP:10000"/>
        <dbReference type="Rhea" id="RHEA-COMP:10001"/>
        <dbReference type="Rhea" id="RHEA-COMP:13337"/>
        <dbReference type="Rhea" id="RHEA-COMP:13338"/>
        <dbReference type="Rhea" id="RHEA-COMP:13339"/>
        <dbReference type="Rhea" id="RHEA-COMP:13340"/>
        <dbReference type="ChEBI" id="CHEBI:15378"/>
        <dbReference type="ChEBI" id="CHEBI:29950"/>
        <dbReference type="ChEBI" id="CHEBI:30616"/>
        <dbReference type="ChEBI" id="CHEBI:33019"/>
        <dbReference type="ChEBI" id="CHEBI:33737"/>
        <dbReference type="ChEBI" id="CHEBI:33738"/>
        <dbReference type="ChEBI" id="CHEBI:61963"/>
        <dbReference type="ChEBI" id="CHEBI:65315"/>
        <dbReference type="ChEBI" id="CHEBI:136798"/>
        <dbReference type="ChEBI" id="CHEBI:456215"/>
        <dbReference type="EC" id="2.8.1.4"/>
    </reaction>
</comment>
<evidence type="ECO:0000256" key="6">
    <source>
        <dbReference type="ARBA" id="ARBA00022741"/>
    </source>
</evidence>
<accession>A0A0M0KI32</accession>
<evidence type="ECO:0000256" key="5">
    <source>
        <dbReference type="ARBA" id="ARBA00022679"/>
    </source>
</evidence>
<evidence type="ECO:0000256" key="7">
    <source>
        <dbReference type="ARBA" id="ARBA00022840"/>
    </source>
</evidence>
<dbReference type="Gene3D" id="3.30.2130.30">
    <property type="match status" value="1"/>
</dbReference>
<evidence type="ECO:0000256" key="1">
    <source>
        <dbReference type="ARBA" id="ARBA00004496"/>
    </source>
</evidence>
<evidence type="ECO:0000256" key="10">
    <source>
        <dbReference type="ARBA" id="ARBA00050570"/>
    </source>
</evidence>
<evidence type="ECO:0000256" key="9">
    <source>
        <dbReference type="ARBA" id="ARBA00022977"/>
    </source>
</evidence>
<evidence type="ECO:0000259" key="20">
    <source>
        <dbReference type="PROSITE" id="PS51165"/>
    </source>
</evidence>
<evidence type="ECO:0000256" key="16">
    <source>
        <dbReference type="ARBA" id="ARBA00075337"/>
    </source>
</evidence>
<proteinExistence type="inferred from homology"/>